<name>A0A239D805_9ACTN</name>
<sequence length="149" mass="16536">MVAFQLTIDCADPEAQARFWADALRYRIEAAPDGFPTWREYWLSVGVPEEELGKGDCCDSIVDPAGEGPRIWFQQVPEGKVVKNRLHLDVKVGGERAEVPLETRRERVEAEAGRLVAAGASRLRVLAEPGVDHYGVVMRDPEGNEFCVA</sequence>
<feature type="domain" description="Glyoxalase-like" evidence="1">
    <location>
        <begin position="5"/>
        <end position="148"/>
    </location>
</feature>
<reference evidence="2 3" key="1">
    <citation type="submission" date="2017-06" db="EMBL/GenBank/DDBJ databases">
        <authorList>
            <person name="Kim H.J."/>
            <person name="Triplett B.A."/>
        </authorList>
    </citation>
    <scope>NUCLEOTIDE SEQUENCE [LARGE SCALE GENOMIC DNA]</scope>
    <source>
        <strain evidence="2 3">CGMCC 4.1858</strain>
    </source>
</reference>
<evidence type="ECO:0000313" key="2">
    <source>
        <dbReference type="EMBL" id="SNS27981.1"/>
    </source>
</evidence>
<dbReference type="PANTHER" id="PTHR35908">
    <property type="entry name" value="HYPOTHETICAL FUSION PROTEIN"/>
    <property type="match status" value="1"/>
</dbReference>
<accession>A0A239D805</accession>
<gene>
    <name evidence="2" type="ORF">SAMN05216252_104417</name>
</gene>
<dbReference type="Pfam" id="PF18029">
    <property type="entry name" value="Glyoxalase_6"/>
    <property type="match status" value="1"/>
</dbReference>
<protein>
    <recommendedName>
        <fullName evidence="1">Glyoxalase-like domain-containing protein</fullName>
    </recommendedName>
</protein>
<dbReference type="InterPro" id="IPR041581">
    <property type="entry name" value="Glyoxalase_6"/>
</dbReference>
<evidence type="ECO:0000259" key="1">
    <source>
        <dbReference type="Pfam" id="PF18029"/>
    </source>
</evidence>
<dbReference type="RefSeq" id="WP_089223499.1">
    <property type="nucleotide sequence ID" value="NZ_FZOF01000004.1"/>
</dbReference>
<organism evidence="2 3">
    <name type="scientific">Actinacidiphila glaucinigra</name>
    <dbReference type="NCBI Taxonomy" id="235986"/>
    <lineage>
        <taxon>Bacteria</taxon>
        <taxon>Bacillati</taxon>
        <taxon>Actinomycetota</taxon>
        <taxon>Actinomycetes</taxon>
        <taxon>Kitasatosporales</taxon>
        <taxon>Streptomycetaceae</taxon>
        <taxon>Actinacidiphila</taxon>
    </lineage>
</organism>
<dbReference type="PANTHER" id="PTHR35908:SF1">
    <property type="entry name" value="CONSERVED PROTEIN"/>
    <property type="match status" value="1"/>
</dbReference>
<proteinExistence type="predicted"/>
<dbReference type="AlphaFoldDB" id="A0A239D805"/>
<dbReference type="InterPro" id="IPR029068">
    <property type="entry name" value="Glyas_Bleomycin-R_OHBP_Dase"/>
</dbReference>
<evidence type="ECO:0000313" key="3">
    <source>
        <dbReference type="Proteomes" id="UP000198280"/>
    </source>
</evidence>
<dbReference type="OrthoDB" id="3212826at2"/>
<dbReference type="Proteomes" id="UP000198280">
    <property type="component" value="Unassembled WGS sequence"/>
</dbReference>
<dbReference type="EMBL" id="FZOF01000004">
    <property type="protein sequence ID" value="SNS27981.1"/>
    <property type="molecule type" value="Genomic_DNA"/>
</dbReference>
<keyword evidence="3" id="KW-1185">Reference proteome</keyword>
<dbReference type="SUPFAM" id="SSF54593">
    <property type="entry name" value="Glyoxalase/Bleomycin resistance protein/Dihydroxybiphenyl dioxygenase"/>
    <property type="match status" value="1"/>
</dbReference>
<dbReference type="Gene3D" id="3.10.180.10">
    <property type="entry name" value="2,3-Dihydroxybiphenyl 1,2-Dioxygenase, domain 1"/>
    <property type="match status" value="1"/>
</dbReference>